<evidence type="ECO:0000256" key="9">
    <source>
        <dbReference type="SAM" id="MobiDB-lite"/>
    </source>
</evidence>
<comment type="function">
    <text evidence="1 8">Binds directly to 16S ribosomal RNA.</text>
</comment>
<keyword evidence="6 8" id="KW-0687">Ribonucleoprotein</keyword>
<dbReference type="Pfam" id="PF01649">
    <property type="entry name" value="Ribosomal_S20p"/>
    <property type="match status" value="1"/>
</dbReference>
<evidence type="ECO:0000256" key="6">
    <source>
        <dbReference type="ARBA" id="ARBA00023274"/>
    </source>
</evidence>
<dbReference type="GO" id="GO:0003735">
    <property type="term" value="F:structural constituent of ribosome"/>
    <property type="evidence" value="ECO:0007669"/>
    <property type="project" value="InterPro"/>
</dbReference>
<keyword evidence="3 8" id="KW-0699">rRNA-binding</keyword>
<evidence type="ECO:0000256" key="4">
    <source>
        <dbReference type="ARBA" id="ARBA00022884"/>
    </source>
</evidence>
<proteinExistence type="inferred from homology"/>
<reference evidence="10 11" key="1">
    <citation type="submission" date="2016-10" db="EMBL/GenBank/DDBJ databases">
        <authorList>
            <person name="de Groot N.N."/>
        </authorList>
    </citation>
    <scope>NUCLEOTIDE SEQUENCE [LARGE SCALE GENOMIC DNA]</scope>
    <source>
        <strain evidence="10 11">DSM 21633</strain>
    </source>
</reference>
<dbReference type="STRING" id="571933.SAMN05216362_10444"/>
<keyword evidence="11" id="KW-1185">Reference proteome</keyword>
<dbReference type="PANTHER" id="PTHR33398">
    <property type="entry name" value="30S RIBOSOMAL PROTEIN S20"/>
    <property type="match status" value="1"/>
</dbReference>
<organism evidence="10 11">
    <name type="scientific">Piscibacillus halophilus</name>
    <dbReference type="NCBI Taxonomy" id="571933"/>
    <lineage>
        <taxon>Bacteria</taxon>
        <taxon>Bacillati</taxon>
        <taxon>Bacillota</taxon>
        <taxon>Bacilli</taxon>
        <taxon>Bacillales</taxon>
        <taxon>Bacillaceae</taxon>
        <taxon>Piscibacillus</taxon>
    </lineage>
</organism>
<evidence type="ECO:0000256" key="2">
    <source>
        <dbReference type="ARBA" id="ARBA00007634"/>
    </source>
</evidence>
<gene>
    <name evidence="8" type="primary">rpsT</name>
    <name evidence="10" type="ORF">SAMN05216362_10444</name>
</gene>
<dbReference type="PANTHER" id="PTHR33398:SF1">
    <property type="entry name" value="SMALL RIBOSOMAL SUBUNIT PROTEIN BS20C"/>
    <property type="match status" value="1"/>
</dbReference>
<dbReference type="GO" id="GO:0070181">
    <property type="term" value="F:small ribosomal subunit rRNA binding"/>
    <property type="evidence" value="ECO:0007669"/>
    <property type="project" value="TreeGrafter"/>
</dbReference>
<dbReference type="InterPro" id="IPR036510">
    <property type="entry name" value="Ribosomal_bS20_sf"/>
</dbReference>
<evidence type="ECO:0000313" key="11">
    <source>
        <dbReference type="Proteomes" id="UP000199427"/>
    </source>
</evidence>
<keyword evidence="4 8" id="KW-0694">RNA-binding</keyword>
<dbReference type="FunFam" id="1.20.58.110:FF:000001">
    <property type="entry name" value="30S ribosomal protein S20"/>
    <property type="match status" value="1"/>
</dbReference>
<evidence type="ECO:0000256" key="5">
    <source>
        <dbReference type="ARBA" id="ARBA00022980"/>
    </source>
</evidence>
<evidence type="ECO:0000256" key="7">
    <source>
        <dbReference type="ARBA" id="ARBA00035136"/>
    </source>
</evidence>
<accession>A0A1H9BPW2</accession>
<evidence type="ECO:0000256" key="3">
    <source>
        <dbReference type="ARBA" id="ARBA00022730"/>
    </source>
</evidence>
<dbReference type="GO" id="GO:0015935">
    <property type="term" value="C:small ribosomal subunit"/>
    <property type="evidence" value="ECO:0007669"/>
    <property type="project" value="TreeGrafter"/>
</dbReference>
<feature type="compositionally biased region" description="Polar residues" evidence="9">
    <location>
        <begin position="99"/>
        <end position="109"/>
    </location>
</feature>
<dbReference type="GO" id="GO:0006412">
    <property type="term" value="P:translation"/>
    <property type="evidence" value="ECO:0007669"/>
    <property type="project" value="UniProtKB-UniRule"/>
</dbReference>
<dbReference type="SUPFAM" id="SSF46992">
    <property type="entry name" value="Ribosomal protein S20"/>
    <property type="match status" value="1"/>
</dbReference>
<dbReference type="EMBL" id="FOES01000004">
    <property type="protein sequence ID" value="SEP90817.1"/>
    <property type="molecule type" value="Genomic_DNA"/>
</dbReference>
<dbReference type="Proteomes" id="UP000199427">
    <property type="component" value="Unassembled WGS sequence"/>
</dbReference>
<evidence type="ECO:0000256" key="8">
    <source>
        <dbReference type="HAMAP-Rule" id="MF_00500"/>
    </source>
</evidence>
<dbReference type="InterPro" id="IPR002583">
    <property type="entry name" value="Ribosomal_bS20"/>
</dbReference>
<evidence type="ECO:0000313" key="10">
    <source>
        <dbReference type="EMBL" id="SEP90817.1"/>
    </source>
</evidence>
<protein>
    <recommendedName>
        <fullName evidence="7 8">Small ribosomal subunit protein bS20</fullName>
    </recommendedName>
</protein>
<keyword evidence="5 8" id="KW-0689">Ribosomal protein</keyword>
<dbReference type="HAMAP" id="MF_00500">
    <property type="entry name" value="Ribosomal_bS20"/>
    <property type="match status" value="1"/>
</dbReference>
<dbReference type="GO" id="GO:0005829">
    <property type="term" value="C:cytosol"/>
    <property type="evidence" value="ECO:0007669"/>
    <property type="project" value="TreeGrafter"/>
</dbReference>
<evidence type="ECO:0000256" key="1">
    <source>
        <dbReference type="ARBA" id="ARBA00003134"/>
    </source>
</evidence>
<dbReference type="NCBIfam" id="TIGR00029">
    <property type="entry name" value="S20"/>
    <property type="match status" value="1"/>
</dbReference>
<dbReference type="AlphaFoldDB" id="A0A1H9BPW2"/>
<feature type="region of interest" description="Disordered" evidence="9">
    <location>
        <begin position="87"/>
        <end position="109"/>
    </location>
</feature>
<dbReference type="Gene3D" id="1.20.58.110">
    <property type="entry name" value="Ribosomal protein S20"/>
    <property type="match status" value="1"/>
</dbReference>
<name>A0A1H9BPW2_9BACI</name>
<comment type="similarity">
    <text evidence="2 8">Belongs to the bacterial ribosomal protein bS20 family.</text>
</comment>
<sequence length="109" mass="12306">MTFVHHKENLITGHFHQEVKKVANTKQATKRIRVNYDARMRNQSVKSDMRSAIKSVETAVHEKNADAAKEALTNAVSKIDKAVQKGIIHRNNGDRKKSSLMTKVNQLAN</sequence>